<dbReference type="InParanoid" id="A0A4R5CMA2"/>
<name>A0A4R5CMA2_9ACTN</name>
<dbReference type="AlphaFoldDB" id="A0A4R5CMA2"/>
<organism evidence="2 3">
    <name type="scientific">Jiangella asiatica</name>
    <dbReference type="NCBI Taxonomy" id="2530372"/>
    <lineage>
        <taxon>Bacteria</taxon>
        <taxon>Bacillati</taxon>
        <taxon>Actinomycetota</taxon>
        <taxon>Actinomycetes</taxon>
        <taxon>Jiangellales</taxon>
        <taxon>Jiangellaceae</taxon>
        <taxon>Jiangella</taxon>
    </lineage>
</organism>
<dbReference type="EMBL" id="SMKZ01000050">
    <property type="protein sequence ID" value="TDE00407.1"/>
    <property type="molecule type" value="Genomic_DNA"/>
</dbReference>
<proteinExistence type="predicted"/>
<feature type="region of interest" description="Disordered" evidence="1">
    <location>
        <begin position="1"/>
        <end position="39"/>
    </location>
</feature>
<gene>
    <name evidence="2" type="ORF">E1269_25545</name>
</gene>
<sequence>MARSNLTATGPAVGGECIGPSGVAQSRGAPRVVSTSPQSHDLATAGRLCTASEELTGVRFLSR</sequence>
<reference evidence="2 3" key="1">
    <citation type="submission" date="2019-03" db="EMBL/GenBank/DDBJ databases">
        <title>Draft genome sequences of novel Actinobacteria.</title>
        <authorList>
            <person name="Sahin N."/>
            <person name="Ay H."/>
            <person name="Saygin H."/>
        </authorList>
    </citation>
    <scope>NUCLEOTIDE SEQUENCE [LARGE SCALE GENOMIC DNA]</scope>
    <source>
        <strain evidence="2 3">5K138</strain>
    </source>
</reference>
<protein>
    <submittedName>
        <fullName evidence="2">Uncharacterized protein</fullName>
    </submittedName>
</protein>
<keyword evidence="3" id="KW-1185">Reference proteome</keyword>
<accession>A0A4R5CMA2</accession>
<comment type="caution">
    <text evidence="2">The sequence shown here is derived from an EMBL/GenBank/DDBJ whole genome shotgun (WGS) entry which is preliminary data.</text>
</comment>
<evidence type="ECO:0000313" key="3">
    <source>
        <dbReference type="Proteomes" id="UP000294739"/>
    </source>
</evidence>
<evidence type="ECO:0000313" key="2">
    <source>
        <dbReference type="EMBL" id="TDE00407.1"/>
    </source>
</evidence>
<dbReference type="OrthoDB" id="4577644at2"/>
<dbReference type="RefSeq" id="WP_131899893.1">
    <property type="nucleotide sequence ID" value="NZ_SMKZ01000050.1"/>
</dbReference>
<evidence type="ECO:0000256" key="1">
    <source>
        <dbReference type="SAM" id="MobiDB-lite"/>
    </source>
</evidence>
<dbReference type="Proteomes" id="UP000294739">
    <property type="component" value="Unassembled WGS sequence"/>
</dbReference>